<keyword evidence="3 7" id="KW-0812">Transmembrane</keyword>
<dbReference type="EMBL" id="JACDUR010000002">
    <property type="protein sequence ID" value="MBA2891196.1"/>
    <property type="molecule type" value="Genomic_DNA"/>
</dbReference>
<evidence type="ECO:0000313" key="9">
    <source>
        <dbReference type="EMBL" id="MBA2891196.1"/>
    </source>
</evidence>
<evidence type="ECO:0000256" key="2">
    <source>
        <dbReference type="ARBA" id="ARBA00022475"/>
    </source>
</evidence>
<dbReference type="PANTHER" id="PTHR30572">
    <property type="entry name" value="MEMBRANE COMPONENT OF TRANSPORTER-RELATED"/>
    <property type="match status" value="1"/>
</dbReference>
<evidence type="ECO:0000259" key="8">
    <source>
        <dbReference type="Pfam" id="PF02687"/>
    </source>
</evidence>
<keyword evidence="4 7" id="KW-1133">Transmembrane helix</keyword>
<comment type="subcellular location">
    <subcellularLocation>
        <location evidence="1">Cell membrane</location>
        <topology evidence="1">Multi-pass membrane protein</topology>
    </subcellularLocation>
</comment>
<feature type="transmembrane region" description="Helical" evidence="7">
    <location>
        <begin position="31"/>
        <end position="53"/>
    </location>
</feature>
<dbReference type="AlphaFoldDB" id="A0A7W0CHG2"/>
<name>A0A7W0CHG2_9ACTN</name>
<feature type="transmembrane region" description="Helical" evidence="7">
    <location>
        <begin position="290"/>
        <end position="311"/>
    </location>
</feature>
<reference evidence="9 10" key="1">
    <citation type="submission" date="2020-07" db="EMBL/GenBank/DDBJ databases">
        <title>Genomic Encyclopedia of Type Strains, Phase IV (KMG-IV): sequencing the most valuable type-strain genomes for metagenomic binning, comparative biology and taxonomic classification.</title>
        <authorList>
            <person name="Goeker M."/>
        </authorList>
    </citation>
    <scope>NUCLEOTIDE SEQUENCE [LARGE SCALE GENOMIC DNA]</scope>
    <source>
        <strain evidence="9 10">DSM 45533</strain>
    </source>
</reference>
<feature type="domain" description="ABC3 transporter permease C-terminal" evidence="8">
    <location>
        <begin position="498"/>
        <end position="602"/>
    </location>
</feature>
<dbReference type="GO" id="GO:0005886">
    <property type="term" value="C:plasma membrane"/>
    <property type="evidence" value="ECO:0007669"/>
    <property type="project" value="UniProtKB-SubCell"/>
</dbReference>
<keyword evidence="10" id="KW-1185">Reference proteome</keyword>
<evidence type="ECO:0000313" key="10">
    <source>
        <dbReference type="Proteomes" id="UP000530928"/>
    </source>
</evidence>
<dbReference type="PANTHER" id="PTHR30572:SF4">
    <property type="entry name" value="ABC TRANSPORTER PERMEASE YTRF"/>
    <property type="match status" value="1"/>
</dbReference>
<feature type="transmembrane region" description="Helical" evidence="7">
    <location>
        <begin position="380"/>
        <end position="405"/>
    </location>
</feature>
<feature type="transmembrane region" description="Helical" evidence="7">
    <location>
        <begin position="454"/>
        <end position="475"/>
    </location>
</feature>
<comment type="caution">
    <text evidence="9">The sequence shown here is derived from an EMBL/GenBank/DDBJ whole genome shotgun (WGS) entry which is preliminary data.</text>
</comment>
<evidence type="ECO:0000256" key="6">
    <source>
        <dbReference type="ARBA" id="ARBA00038076"/>
    </source>
</evidence>
<feature type="transmembrane region" description="Helical" evidence="7">
    <location>
        <begin position="332"/>
        <end position="360"/>
    </location>
</feature>
<feature type="transmembrane region" description="Helical" evidence="7">
    <location>
        <begin position="495"/>
        <end position="520"/>
    </location>
</feature>
<accession>A0A7W0CHG2</accession>
<organism evidence="9 10">
    <name type="scientific">Nonomuraea soli</name>
    <dbReference type="NCBI Taxonomy" id="1032476"/>
    <lineage>
        <taxon>Bacteria</taxon>
        <taxon>Bacillati</taxon>
        <taxon>Actinomycetota</taxon>
        <taxon>Actinomycetes</taxon>
        <taxon>Streptosporangiales</taxon>
        <taxon>Streptosporangiaceae</taxon>
        <taxon>Nonomuraea</taxon>
    </lineage>
</organism>
<proteinExistence type="inferred from homology"/>
<comment type="similarity">
    <text evidence="6">Belongs to the ABC-4 integral membrane protein family.</text>
</comment>
<dbReference type="RefSeq" id="WP_220133425.1">
    <property type="nucleotide sequence ID" value="NZ_BAABAM010000012.1"/>
</dbReference>
<feature type="domain" description="ABC3 transporter permease C-terminal" evidence="8">
    <location>
        <begin position="293"/>
        <end position="411"/>
    </location>
</feature>
<evidence type="ECO:0000256" key="7">
    <source>
        <dbReference type="SAM" id="Phobius"/>
    </source>
</evidence>
<evidence type="ECO:0000256" key="3">
    <source>
        <dbReference type="ARBA" id="ARBA00022692"/>
    </source>
</evidence>
<dbReference type="GO" id="GO:0022857">
    <property type="term" value="F:transmembrane transporter activity"/>
    <property type="evidence" value="ECO:0007669"/>
    <property type="project" value="TreeGrafter"/>
</dbReference>
<feature type="transmembrane region" description="Helical" evidence="7">
    <location>
        <begin position="578"/>
        <end position="601"/>
    </location>
</feature>
<protein>
    <submittedName>
        <fullName evidence="9">Putative ABC transport system permease protein</fullName>
    </submittedName>
</protein>
<sequence length="615" mass="62123">MNAEGLPALGRVLLLGRLAVRDLRRRPAEAALLLVAMGTATATLTIALVLQGVTAQPYAATRRATAGPDAVASVAQPRSPALDALLKDPAVAARGGPFPYTQLRLTAGGTTVPAWVQGRDTPQAQVERPLVTQGRWARPGGAVLESGFAQALGVRVGGQVTLAGRAFTVSGIALSASVDPYPKTCFAPCRYGQALEQARLGPPPIDEVEPAFTPLPGMGGLVWLTEDDLWQVAGGRQAVGQVTYLRLADPSAALALASAHVGVGASELSVVTSQDILYGHARVAEWKQNAMFVAGWLLGMIALASIAVLAGGRMADQMRRVGLLKAVGGTPALVAAVLLAEHVAIGLAAAAAGLLAGRLAAPLLVDPGPGLVAGPAQLPVSPLTVAVVVGAAVVMATLATLVPAVRAARTSTVRALADAPPPPRRSSRLIALSARLPVPLLLGLRLAARRPRRALLGMAAVAVTVGGIVAVLSTQAHRLAEKAPGDDPRILLNQVLGVVVVLLVVQAAVNAVCIVWATALDVRASAALARALGAGPGQVGAALAAAQVLPALAGALLGVVAGIGLAEALDDDPVSVPPWWQLALVVAGCVVALGALTAIAARMGARRPVGQILGT</sequence>
<evidence type="ECO:0000256" key="4">
    <source>
        <dbReference type="ARBA" id="ARBA00022989"/>
    </source>
</evidence>
<keyword evidence="2" id="KW-1003">Cell membrane</keyword>
<dbReference type="InterPro" id="IPR003838">
    <property type="entry name" value="ABC3_permease_C"/>
</dbReference>
<feature type="transmembrane region" description="Helical" evidence="7">
    <location>
        <begin position="541"/>
        <end position="566"/>
    </location>
</feature>
<evidence type="ECO:0000256" key="5">
    <source>
        <dbReference type="ARBA" id="ARBA00023136"/>
    </source>
</evidence>
<dbReference type="Proteomes" id="UP000530928">
    <property type="component" value="Unassembled WGS sequence"/>
</dbReference>
<dbReference type="Pfam" id="PF02687">
    <property type="entry name" value="FtsX"/>
    <property type="match status" value="2"/>
</dbReference>
<dbReference type="InterPro" id="IPR050250">
    <property type="entry name" value="Macrolide_Exporter_MacB"/>
</dbReference>
<keyword evidence="5 7" id="KW-0472">Membrane</keyword>
<evidence type="ECO:0000256" key="1">
    <source>
        <dbReference type="ARBA" id="ARBA00004651"/>
    </source>
</evidence>
<gene>
    <name evidence="9" type="ORF">HNR30_002537</name>
</gene>